<dbReference type="EC" id="3.1.1.-" evidence="6"/>
<dbReference type="SUPFAM" id="SSF53474">
    <property type="entry name" value="alpha/beta-Hydrolases"/>
    <property type="match status" value="1"/>
</dbReference>
<dbReference type="OrthoDB" id="408631at2759"/>
<dbReference type="PROSITE" id="PS00122">
    <property type="entry name" value="CARBOXYLESTERASE_B_1"/>
    <property type="match status" value="1"/>
</dbReference>
<dbReference type="PROSITE" id="PS00941">
    <property type="entry name" value="CARBOXYLESTERASE_B_2"/>
    <property type="match status" value="1"/>
</dbReference>
<dbReference type="InterPro" id="IPR000997">
    <property type="entry name" value="Cholinesterase"/>
</dbReference>
<evidence type="ECO:0000313" key="9">
    <source>
        <dbReference type="Proteomes" id="UP000663879"/>
    </source>
</evidence>
<dbReference type="EMBL" id="CAJNOC010006881">
    <property type="protein sequence ID" value="CAF1087877.1"/>
    <property type="molecule type" value="Genomic_DNA"/>
</dbReference>
<evidence type="ECO:0000259" key="7">
    <source>
        <dbReference type="Pfam" id="PF00135"/>
    </source>
</evidence>
<dbReference type="PANTHER" id="PTHR43918:SF4">
    <property type="entry name" value="CARBOXYLIC ESTER HYDROLASE"/>
    <property type="match status" value="1"/>
</dbReference>
<dbReference type="Gene3D" id="3.40.50.1820">
    <property type="entry name" value="alpha/beta hydrolase"/>
    <property type="match status" value="1"/>
</dbReference>
<dbReference type="PANTHER" id="PTHR43918">
    <property type="entry name" value="ACETYLCHOLINESTERASE"/>
    <property type="match status" value="1"/>
</dbReference>
<feature type="active site" description="Acyl-ester intermediate" evidence="5">
    <location>
        <position position="241"/>
    </location>
</feature>
<dbReference type="InterPro" id="IPR019826">
    <property type="entry name" value="Carboxylesterase_B_AS"/>
</dbReference>
<dbReference type="GO" id="GO:0004104">
    <property type="term" value="F:cholinesterase activity"/>
    <property type="evidence" value="ECO:0007669"/>
    <property type="project" value="InterPro"/>
</dbReference>
<evidence type="ECO:0000313" key="8">
    <source>
        <dbReference type="EMBL" id="CAF1087877.1"/>
    </source>
</evidence>
<dbReference type="Pfam" id="PF00135">
    <property type="entry name" value="COesterase"/>
    <property type="match status" value="1"/>
</dbReference>
<proteinExistence type="inferred from homology"/>
<reference evidence="8" key="1">
    <citation type="submission" date="2021-02" db="EMBL/GenBank/DDBJ databases">
        <authorList>
            <person name="Nowell W R."/>
        </authorList>
    </citation>
    <scope>NUCLEOTIDE SEQUENCE</scope>
    <source>
        <strain evidence="8">Ploen Becks lab</strain>
    </source>
</reference>
<dbReference type="InterPro" id="IPR002018">
    <property type="entry name" value="CarbesteraseB"/>
</dbReference>
<keyword evidence="4" id="KW-1015">Disulfide bond</keyword>
<dbReference type="AlphaFoldDB" id="A0A814N3Q4"/>
<evidence type="ECO:0000256" key="2">
    <source>
        <dbReference type="ARBA" id="ARBA00022487"/>
    </source>
</evidence>
<evidence type="ECO:0000256" key="3">
    <source>
        <dbReference type="ARBA" id="ARBA00022801"/>
    </source>
</evidence>
<dbReference type="PRINTS" id="PR00878">
    <property type="entry name" value="CHOLNESTRASE"/>
</dbReference>
<dbReference type="InterPro" id="IPR019819">
    <property type="entry name" value="Carboxylesterase_B_CS"/>
</dbReference>
<keyword evidence="3 6" id="KW-0378">Hydrolase</keyword>
<dbReference type="Proteomes" id="UP000663879">
    <property type="component" value="Unassembled WGS sequence"/>
</dbReference>
<feature type="active site" description="Charge relay system" evidence="5">
    <location>
        <position position="504"/>
    </location>
</feature>
<feature type="domain" description="Carboxylesterase type B" evidence="7">
    <location>
        <begin position="28"/>
        <end position="608"/>
    </location>
</feature>
<evidence type="ECO:0000256" key="5">
    <source>
        <dbReference type="PIRSR" id="PIRSR600997-1"/>
    </source>
</evidence>
<name>A0A814N3Q4_9BILA</name>
<feature type="chain" id="PRO_5033099769" description="Carboxylic ester hydrolase" evidence="6">
    <location>
        <begin position="21"/>
        <end position="619"/>
    </location>
</feature>
<keyword evidence="6" id="KW-0732">Signal</keyword>
<dbReference type="InterPro" id="IPR029058">
    <property type="entry name" value="AB_hydrolase_fold"/>
</dbReference>
<protein>
    <recommendedName>
        <fullName evidence="6">Carboxylic ester hydrolase</fullName>
        <ecNumber evidence="6">3.1.1.-</ecNumber>
    </recommendedName>
</protein>
<dbReference type="InterPro" id="IPR050654">
    <property type="entry name" value="AChE-related_enzymes"/>
</dbReference>
<keyword evidence="2" id="KW-0719">Serine esterase</keyword>
<evidence type="ECO:0000256" key="1">
    <source>
        <dbReference type="ARBA" id="ARBA00005964"/>
    </source>
</evidence>
<accession>A0A814N3Q4</accession>
<gene>
    <name evidence="8" type="ORF">OXX778_LOCUS20515</name>
</gene>
<comment type="caution">
    <text evidence="8">The sequence shown here is derived from an EMBL/GenBank/DDBJ whole genome shotgun (WGS) entry which is preliminary data.</text>
</comment>
<comment type="similarity">
    <text evidence="1 6">Belongs to the type-B carboxylesterase/lipase family.</text>
</comment>
<feature type="signal peptide" evidence="6">
    <location>
        <begin position="1"/>
        <end position="20"/>
    </location>
</feature>
<feature type="active site" description="Charge relay system" evidence="5">
    <location>
        <position position="376"/>
    </location>
</feature>
<evidence type="ECO:0000256" key="4">
    <source>
        <dbReference type="ARBA" id="ARBA00023157"/>
    </source>
</evidence>
<keyword evidence="9" id="KW-1185">Reference proteome</keyword>
<organism evidence="8 9">
    <name type="scientific">Brachionus calyciflorus</name>
    <dbReference type="NCBI Taxonomy" id="104777"/>
    <lineage>
        <taxon>Eukaryota</taxon>
        <taxon>Metazoa</taxon>
        <taxon>Spiralia</taxon>
        <taxon>Gnathifera</taxon>
        <taxon>Rotifera</taxon>
        <taxon>Eurotatoria</taxon>
        <taxon>Monogononta</taxon>
        <taxon>Pseudotrocha</taxon>
        <taxon>Ploima</taxon>
        <taxon>Brachionidae</taxon>
        <taxon>Brachionus</taxon>
    </lineage>
</organism>
<evidence type="ECO:0000256" key="6">
    <source>
        <dbReference type="RuleBase" id="RU361235"/>
    </source>
</evidence>
<sequence>MKKSIFLILNLILLINCQRANRCPNDDLLIDTTSGKLQGSCSYAHYKKFNSQISRRVYTWLGVPYAEAPIGENRFKSPVPVVTKSEILNATKWPNSCMQLIDKSDYVPPENPTNFEPFPGFSMWRIDNKFSNMSEDCLYLNIFTPEKRNESYEIMVFFHGGSTVFGSSAMDVYNPSTLVAETNTIVITINYRLGVFGFLYLDNEFPGNQALQDQSEALKWISTNAEKFGGNPNKITIFGQSAGAMLGGYHLFYKKSWPYFTNIILQSGSPLFEPLFPVSKQEANRRGLEFLESIGCKNDTSSDLLECIKNSTSNSIAYESIKYTDKMAGNYHTSMFLMTAFVPVLDGEVISEHPVDSLKKGNFKKCPTIIGFNQNEGTLFSAVTGFAGLKSYNKIDYSTFNYFIDKYFHFYPKYGDVSKNLVKESIKFEYLNFINETNRDELIFKGDKNDYFKEMSDIFTHQMFVCPAYRLADLISVHNDNVFVYLFNHYLTSSPWPEFYGMTHSDELAFVFAHTISLRDYRKIISVNPWANSKNNNAERYLTLKTLNFWSNFVKYDNPNKSGFKLWPKYKSKMTNDTTMPMYGNVFRLNTGILKARKEENLRQCQFWNYLLPKIASEN</sequence>